<proteinExistence type="predicted"/>
<dbReference type="EMBL" id="BOSE01000006">
    <property type="protein sequence ID" value="GIP17559.1"/>
    <property type="molecule type" value="Genomic_DNA"/>
</dbReference>
<dbReference type="Proteomes" id="UP000683139">
    <property type="component" value="Unassembled WGS sequence"/>
</dbReference>
<accession>A0A920D020</accession>
<keyword evidence="2" id="KW-1185">Reference proteome</keyword>
<name>A0A920D020_9BACL</name>
<dbReference type="Gene3D" id="2.130.10.10">
    <property type="entry name" value="YVTN repeat-like/Quinoprotein amine dehydrogenase"/>
    <property type="match status" value="3"/>
</dbReference>
<dbReference type="RefSeq" id="WP_213517018.1">
    <property type="nucleotide sequence ID" value="NZ_BOSE01000006.1"/>
</dbReference>
<dbReference type="InterPro" id="IPR015943">
    <property type="entry name" value="WD40/YVTN_repeat-like_dom_sf"/>
</dbReference>
<dbReference type="AlphaFoldDB" id="A0A920D020"/>
<comment type="caution">
    <text evidence="1">The sequence shown here is derived from an EMBL/GenBank/DDBJ whole genome shotgun (WGS) entry which is preliminary data.</text>
</comment>
<evidence type="ECO:0000313" key="2">
    <source>
        <dbReference type="Proteomes" id="UP000683139"/>
    </source>
</evidence>
<evidence type="ECO:0000313" key="1">
    <source>
        <dbReference type="EMBL" id="GIP17559.1"/>
    </source>
</evidence>
<reference evidence="1" key="1">
    <citation type="submission" date="2021-03" db="EMBL/GenBank/DDBJ databases">
        <title>Antimicrobial resistance genes in bacteria isolated from Japanese honey, and their potential for conferring macrolide and lincosamide resistance in the American foulbrood pathogen Paenibacillus larvae.</title>
        <authorList>
            <person name="Okamoto M."/>
            <person name="Kumagai M."/>
            <person name="Kanamori H."/>
            <person name="Takamatsu D."/>
        </authorList>
    </citation>
    <scope>NUCLEOTIDE SEQUENCE</scope>
    <source>
        <strain evidence="1">J40TS1</strain>
    </source>
</reference>
<dbReference type="InterPro" id="IPR036278">
    <property type="entry name" value="Sialidase_sf"/>
</dbReference>
<organism evidence="1 2">
    <name type="scientific">Paenibacillus montaniterrae</name>
    <dbReference type="NCBI Taxonomy" id="429341"/>
    <lineage>
        <taxon>Bacteria</taxon>
        <taxon>Bacillati</taxon>
        <taxon>Bacillota</taxon>
        <taxon>Bacilli</taxon>
        <taxon>Bacillales</taxon>
        <taxon>Paenibacillaceae</taxon>
        <taxon>Paenibacillus</taxon>
    </lineage>
</organism>
<sequence>MSNIWHYSTTADGLYSNNPTSIVGDRDGNIFAVFQGGVSMLPNGAGRWNTILSYSDAQGGVYGYFDICVNEQSGAMYASCSKGQSSEGGLFVRLRNGTQTFMITQQNNGIASNRINAIAVNYSYSTQDPLGAVRLLHGDVHGISKYHVEPGSLQGKWTFRLPAEWQGTGIEYFNNMRIFNNTIYVCANNMLSLSRDDGESWTNLTSFTINHNHDDFYPPTSSAPVVADVYVDELNHVYMLCSYDIQNGDYTSNYSYLLRSSDQLQTWDYLLFNLESPHNSMTAYGDNLYLESDDAVRVWNKKTGTVKLFNSQEMRGNLFANKMYVDSAVNGKWYVPTFNSGVAIASLADVEQYPALWSYADTSAGLSTNTITCITGVDDTSAASTTAVYAGGNKGLSVTIDGGKTWSQIVRTRTGVILSEKVINGLDYYYSFGYTNVAVATSDDGIVRIIDSSTGPEVIDVHYTTSNGLASNTVQCVCIPRNGAIIAGHLGQGLSVQPTMTALTWKVLTKKDGLAGDYFWSVKGDRDTGKRIYGAGYDLGPNGKIGALSISTDGGSTWTAIQKFNIGKVEAEFAEITDVLEDSRWNEGKPIIYICATGVDAQSSYALLRSSDFGKSWTWFGGWDLPTGSVSLPCRPRMEMTADGMLYIVDASKVAFFRPDSSVHLESNWADGLSGSNSGAIFIDRTGQIYVGTDGRGVAISSTSFDLSYEREID</sequence>
<gene>
    <name evidence="1" type="ORF">J40TS1_32010</name>
</gene>
<protein>
    <submittedName>
        <fullName evidence="1">Uncharacterized protein</fullName>
    </submittedName>
</protein>
<dbReference type="SUPFAM" id="SSF50939">
    <property type="entry name" value="Sialidases"/>
    <property type="match status" value="2"/>
</dbReference>